<dbReference type="InterPro" id="IPR008949">
    <property type="entry name" value="Isoprenoid_synthase_dom_sf"/>
</dbReference>
<comment type="caution">
    <text evidence="1">The sequence shown here is derived from an EMBL/GenBank/DDBJ whole genome shotgun (WGS) entry which is preliminary data.</text>
</comment>
<dbReference type="SUPFAM" id="SSF48576">
    <property type="entry name" value="Terpenoid synthases"/>
    <property type="match status" value="1"/>
</dbReference>
<dbReference type="RefSeq" id="WP_345357706.1">
    <property type="nucleotide sequence ID" value="NZ_BAABHJ010000015.1"/>
</dbReference>
<dbReference type="Proteomes" id="UP001500212">
    <property type="component" value="Unassembled WGS sequence"/>
</dbReference>
<reference evidence="2" key="1">
    <citation type="journal article" date="2019" name="Int. J. Syst. Evol. Microbiol.">
        <title>The Global Catalogue of Microorganisms (GCM) 10K type strain sequencing project: providing services to taxonomists for standard genome sequencing and annotation.</title>
        <authorList>
            <consortium name="The Broad Institute Genomics Platform"/>
            <consortium name="The Broad Institute Genome Sequencing Center for Infectious Disease"/>
            <person name="Wu L."/>
            <person name="Ma J."/>
        </authorList>
    </citation>
    <scope>NUCLEOTIDE SEQUENCE [LARGE SCALE GENOMIC DNA]</scope>
    <source>
        <strain evidence="2">JCM 17938</strain>
    </source>
</reference>
<protein>
    <recommendedName>
        <fullName evidence="3">Terpene synthase</fullName>
    </recommendedName>
</protein>
<gene>
    <name evidence="1" type="ORF">GCM10023195_45280</name>
</gene>
<evidence type="ECO:0008006" key="3">
    <source>
        <dbReference type="Google" id="ProtNLM"/>
    </source>
</evidence>
<organism evidence="1 2">
    <name type="scientific">Actinoallomurus liliacearum</name>
    <dbReference type="NCBI Taxonomy" id="1080073"/>
    <lineage>
        <taxon>Bacteria</taxon>
        <taxon>Bacillati</taxon>
        <taxon>Actinomycetota</taxon>
        <taxon>Actinomycetes</taxon>
        <taxon>Streptosporangiales</taxon>
        <taxon>Thermomonosporaceae</taxon>
        <taxon>Actinoallomurus</taxon>
    </lineage>
</organism>
<dbReference type="EMBL" id="BAABHJ010000015">
    <property type="protein sequence ID" value="GAA4610753.1"/>
    <property type="molecule type" value="Genomic_DNA"/>
</dbReference>
<dbReference type="Pfam" id="PF19086">
    <property type="entry name" value="Terpene_syn_C_2"/>
    <property type="match status" value="1"/>
</dbReference>
<name>A0ABP8TPT7_9ACTN</name>
<keyword evidence="2" id="KW-1185">Reference proteome</keyword>
<evidence type="ECO:0000313" key="2">
    <source>
        <dbReference type="Proteomes" id="UP001500212"/>
    </source>
</evidence>
<evidence type="ECO:0000313" key="1">
    <source>
        <dbReference type="EMBL" id="GAA4610753.1"/>
    </source>
</evidence>
<dbReference type="Gene3D" id="1.10.600.10">
    <property type="entry name" value="Farnesyl Diphosphate Synthase"/>
    <property type="match status" value="1"/>
</dbReference>
<accession>A0ABP8TPT7</accession>
<proteinExistence type="predicted"/>
<sequence>MTLSDISGTVLPAVESGRVCAVAGRAQREAREWTARYEGLFGAEPFDATLFNTVCLRTAFSAPWLGAAELRMTNRVAVWSSGVERLIGHAATPRAEVRNVVERCLAVADGAPAPDGDDLARALADIRDDLASSPAFPALRDVWREELRRFLTAMTLERDGNAARADGSAPGFADRLENTDDLGFSFAFVSHWAATAEAPRAEDVPAIMAASREAQRTMRLIDDLGTYERDLSRGDLNALVPGVTEGEVRDHLAAVGARFRALLDPLRAGHPHLAAYMERQVDFCEGFQEPTDQREAL</sequence>